<keyword evidence="1" id="KW-0732">Signal</keyword>
<evidence type="ECO:0000256" key="1">
    <source>
        <dbReference type="SAM" id="SignalP"/>
    </source>
</evidence>
<sequence>MKTVIVVILAIAVVMFCVEAIPVENEDSVDFLAYDQLIQGVMQRAHLYDDDEESQIAHHTSGYE</sequence>
<name>A0A1B1V3E6_9DIPT</name>
<dbReference type="AlphaFoldDB" id="A0A1B1V3E6"/>
<evidence type="ECO:0000313" key="2">
    <source>
        <dbReference type="EMBL" id="ANW11437.1"/>
    </source>
</evidence>
<protein>
    <submittedName>
        <fullName evidence="2">Lol5</fullName>
    </submittedName>
</protein>
<feature type="chain" id="PRO_5008531093" evidence="1">
    <location>
        <begin position="21"/>
        <end position="64"/>
    </location>
</feature>
<feature type="signal peptide" evidence="1">
    <location>
        <begin position="1"/>
        <end position="20"/>
    </location>
</feature>
<organism evidence="2">
    <name type="scientific">Bichromomyia olmeca</name>
    <dbReference type="NCBI Taxonomy" id="715919"/>
    <lineage>
        <taxon>Eukaryota</taxon>
        <taxon>Metazoa</taxon>
        <taxon>Ecdysozoa</taxon>
        <taxon>Arthropoda</taxon>
        <taxon>Hexapoda</taxon>
        <taxon>Insecta</taxon>
        <taxon>Pterygota</taxon>
        <taxon>Neoptera</taxon>
        <taxon>Endopterygota</taxon>
        <taxon>Diptera</taxon>
        <taxon>Nematocera</taxon>
        <taxon>Psychodoidea</taxon>
        <taxon>Psychodidae</taxon>
        <taxon>Bichromomyia</taxon>
    </lineage>
</organism>
<reference evidence="2" key="1">
    <citation type="journal article" date="2016" name="PLoS Negl. Trop. Dis.">
        <title>Molecular Diversity between Salivary Proteins from New World and Old World Sand Flies with Emphasis on Bichromomyia olmeca, the Sand Fly Vector of Leishmania mexicana in Mesoamerica.</title>
        <authorList>
            <person name="Abdeladhim M."/>
            <person name="V Coutinho-Abreu I."/>
            <person name="Townsend S."/>
            <person name="Pasos-Pinto S."/>
            <person name="Sanchez L."/>
            <person name="Rasouli M."/>
            <person name="B Guimaraes-Costa A."/>
            <person name="Aslan H."/>
            <person name="Francischetti I.M."/>
            <person name="Oliveira F."/>
            <person name="Becker I."/>
            <person name="Kamhawi S."/>
            <person name="Ribeiro J.M."/>
            <person name="Jochim R.C."/>
            <person name="Valenzuela J.G."/>
        </authorList>
    </citation>
    <scope>NUCLEOTIDE SEQUENCE</scope>
    <source>
        <tissue evidence="2">Salivary gland</tissue>
    </source>
</reference>
<accession>A0A1B1V3E6</accession>
<dbReference type="EMBL" id="KX011358">
    <property type="protein sequence ID" value="ANW11437.1"/>
    <property type="molecule type" value="mRNA"/>
</dbReference>
<proteinExistence type="evidence at transcript level"/>